<evidence type="ECO:0000256" key="1">
    <source>
        <dbReference type="ARBA" id="ARBA00004917"/>
    </source>
</evidence>
<dbReference type="GO" id="GO:0000906">
    <property type="term" value="F:6,7-dimethyl-8-ribityllumazine synthase activity"/>
    <property type="evidence" value="ECO:0007669"/>
    <property type="project" value="UniProtKB-EC"/>
</dbReference>
<comment type="pathway">
    <text evidence="1">Cofactor biosynthesis; riboflavin biosynthesis; riboflavin from 2-hydroxy-3-oxobutyl phosphate and 5-amino-6-(D-ribitylamino)uracil: step 1/2.</text>
</comment>
<dbReference type="SUPFAM" id="SSF52121">
    <property type="entry name" value="Lumazine synthase"/>
    <property type="match status" value="1"/>
</dbReference>
<evidence type="ECO:0000256" key="6">
    <source>
        <dbReference type="ARBA" id="ARBA00048785"/>
    </source>
</evidence>
<dbReference type="Gene3D" id="3.40.50.960">
    <property type="entry name" value="Lumazine/riboflavin synthase"/>
    <property type="match status" value="1"/>
</dbReference>
<accession>A0A285PH38</accession>
<evidence type="ECO:0000256" key="3">
    <source>
        <dbReference type="ARBA" id="ARBA00012664"/>
    </source>
</evidence>
<dbReference type="RefSeq" id="WP_244580171.1">
    <property type="nucleotide sequence ID" value="NZ_OBEL01000006.1"/>
</dbReference>
<evidence type="ECO:0000313" key="7">
    <source>
        <dbReference type="EMBL" id="SNZ21024.1"/>
    </source>
</evidence>
<dbReference type="EMBL" id="OBEL01000006">
    <property type="protein sequence ID" value="SNZ21024.1"/>
    <property type="molecule type" value="Genomic_DNA"/>
</dbReference>
<comment type="catalytic activity">
    <reaction evidence="6">
        <text>(2S)-2-hydroxy-3-oxobutyl phosphate + 5-amino-6-(D-ribitylamino)uracil = 6,7-dimethyl-8-(1-D-ribityl)lumazine + phosphate + 2 H2O + H(+)</text>
        <dbReference type="Rhea" id="RHEA:26152"/>
        <dbReference type="ChEBI" id="CHEBI:15377"/>
        <dbReference type="ChEBI" id="CHEBI:15378"/>
        <dbReference type="ChEBI" id="CHEBI:15934"/>
        <dbReference type="ChEBI" id="CHEBI:43474"/>
        <dbReference type="ChEBI" id="CHEBI:58201"/>
        <dbReference type="ChEBI" id="CHEBI:58830"/>
        <dbReference type="EC" id="2.5.1.78"/>
    </reaction>
</comment>
<keyword evidence="5" id="KW-0808">Transferase</keyword>
<comment type="similarity">
    <text evidence="2">Belongs to the DMRL synthase family.</text>
</comment>
<keyword evidence="4" id="KW-0686">Riboflavin biosynthesis</keyword>
<protein>
    <recommendedName>
        <fullName evidence="3">6,7-dimethyl-8-ribityllumazine synthase</fullName>
        <ecNumber evidence="3">2.5.1.78</ecNumber>
    </recommendedName>
</protein>
<sequence length="121" mass="12996">MGINFDAIDAFDVAGDYEIPLQAKLLARSGEYDAIIACALVVDEGIYRHDFVATAVIDGVTRAQLDSGVPVLSVTSTPYHFHGHDGHLTYCSRHFVTNGAETAEACMTTLGNLPVVKIWVG</sequence>
<reference evidence="7 8" key="1">
    <citation type="submission" date="2017-09" db="EMBL/GenBank/DDBJ databases">
        <authorList>
            <person name="Ehlers B."/>
            <person name="Leendertz F.H."/>
        </authorList>
    </citation>
    <scope>NUCLEOTIDE SEQUENCE [LARGE SCALE GENOMIC DNA]</scope>
    <source>
        <strain evidence="7 8">DSM 18289</strain>
    </source>
</reference>
<dbReference type="Pfam" id="PF00885">
    <property type="entry name" value="DMRL_synthase"/>
    <property type="match status" value="1"/>
</dbReference>
<organism evidence="7 8">
    <name type="scientific">Cohaesibacter gelatinilyticus</name>
    <dbReference type="NCBI Taxonomy" id="372072"/>
    <lineage>
        <taxon>Bacteria</taxon>
        <taxon>Pseudomonadati</taxon>
        <taxon>Pseudomonadota</taxon>
        <taxon>Alphaproteobacteria</taxon>
        <taxon>Hyphomicrobiales</taxon>
        <taxon>Cohaesibacteraceae</taxon>
    </lineage>
</organism>
<evidence type="ECO:0000256" key="4">
    <source>
        <dbReference type="ARBA" id="ARBA00022619"/>
    </source>
</evidence>
<name>A0A285PH38_9HYPH</name>
<proteinExistence type="inferred from homology"/>
<keyword evidence="8" id="KW-1185">Reference proteome</keyword>
<dbReference type="Proteomes" id="UP000219439">
    <property type="component" value="Unassembled WGS sequence"/>
</dbReference>
<dbReference type="EC" id="2.5.1.78" evidence="3"/>
<evidence type="ECO:0000256" key="2">
    <source>
        <dbReference type="ARBA" id="ARBA00007424"/>
    </source>
</evidence>
<dbReference type="GO" id="GO:0005829">
    <property type="term" value="C:cytosol"/>
    <property type="evidence" value="ECO:0007669"/>
    <property type="project" value="TreeGrafter"/>
</dbReference>
<dbReference type="InterPro" id="IPR002180">
    <property type="entry name" value="LS/RS"/>
</dbReference>
<evidence type="ECO:0000313" key="8">
    <source>
        <dbReference type="Proteomes" id="UP000219439"/>
    </source>
</evidence>
<dbReference type="PANTHER" id="PTHR21058">
    <property type="entry name" value="6,7-DIMETHYL-8-RIBITYLLUMAZINE SYNTHASE DMRL SYNTHASE LUMAZINE SYNTHASE"/>
    <property type="match status" value="1"/>
</dbReference>
<dbReference type="UniPathway" id="UPA00275">
    <property type="reaction ID" value="UER00404"/>
</dbReference>
<dbReference type="GO" id="GO:0009349">
    <property type="term" value="C:riboflavin synthase complex"/>
    <property type="evidence" value="ECO:0007669"/>
    <property type="project" value="InterPro"/>
</dbReference>
<gene>
    <name evidence="7" type="ORF">SAMN06265368_4138</name>
</gene>
<dbReference type="PANTHER" id="PTHR21058:SF0">
    <property type="entry name" value="6,7-DIMETHYL-8-RIBITYLLUMAZINE SYNTHASE"/>
    <property type="match status" value="1"/>
</dbReference>
<dbReference type="InterPro" id="IPR034964">
    <property type="entry name" value="LS"/>
</dbReference>
<dbReference type="AlphaFoldDB" id="A0A285PH38"/>
<evidence type="ECO:0000256" key="5">
    <source>
        <dbReference type="ARBA" id="ARBA00022679"/>
    </source>
</evidence>
<dbReference type="GO" id="GO:0009231">
    <property type="term" value="P:riboflavin biosynthetic process"/>
    <property type="evidence" value="ECO:0007669"/>
    <property type="project" value="UniProtKB-UniPathway"/>
</dbReference>
<dbReference type="InterPro" id="IPR036467">
    <property type="entry name" value="LS/RS_sf"/>
</dbReference>